<sequence>MAATVEPYHPDDAERLKPFYCQQWYRRPTEEASRLRLELINYYHHDREYTYRRDMRYIWLSEYMYTLKYTTVHPRVVTALLLKRFCNKLTILYYSPSAQGRGRVECDTLVFACILKKWNTCHNGRPHIDFGHFLANPVRLTSTGPTTRPAILSAHQALNEQTASFLDRIRNGAAGDANDFLDPANDKLLPICRAIILIFDQRPNYNRDDSDDYLYLDEAIDGMNVIMVLTGEDTALSEPITFESVKARALPLARPDASGCVDAIRVPIAVAVQFMADLLRKEAAFDPELIPNSIDRDLNPGDYVGVVRAPNAEEWVDGALQAADERGIDNVSSVWQIVQDIRASDRGEPCSLLWHDWFNSSWKGSRNE</sequence>
<accession>A0AA39QSW4</accession>
<comment type="caution">
    <text evidence="1">The sequence shown here is derived from an EMBL/GenBank/DDBJ whole genome shotgun (WGS) entry which is preliminary data.</text>
</comment>
<organism evidence="1 2">
    <name type="scientific">Cladonia borealis</name>
    <dbReference type="NCBI Taxonomy" id="184061"/>
    <lineage>
        <taxon>Eukaryota</taxon>
        <taxon>Fungi</taxon>
        <taxon>Dikarya</taxon>
        <taxon>Ascomycota</taxon>
        <taxon>Pezizomycotina</taxon>
        <taxon>Lecanoromycetes</taxon>
        <taxon>OSLEUM clade</taxon>
        <taxon>Lecanoromycetidae</taxon>
        <taxon>Lecanorales</taxon>
        <taxon>Lecanorineae</taxon>
        <taxon>Cladoniaceae</taxon>
        <taxon>Cladonia</taxon>
    </lineage>
</organism>
<protein>
    <submittedName>
        <fullName evidence="1">Uncharacterized protein</fullName>
    </submittedName>
</protein>
<proteinExistence type="predicted"/>
<evidence type="ECO:0000313" key="1">
    <source>
        <dbReference type="EMBL" id="KAK0507113.1"/>
    </source>
</evidence>
<name>A0AA39QSW4_9LECA</name>
<dbReference type="Proteomes" id="UP001166286">
    <property type="component" value="Unassembled WGS sequence"/>
</dbReference>
<reference evidence="1" key="1">
    <citation type="submission" date="2023-03" db="EMBL/GenBank/DDBJ databases">
        <title>Complete genome of Cladonia borealis.</title>
        <authorList>
            <person name="Park H."/>
        </authorList>
    </citation>
    <scope>NUCLEOTIDE SEQUENCE</scope>
    <source>
        <strain evidence="1">ANT050790</strain>
    </source>
</reference>
<dbReference type="EMBL" id="JAFEKC020000025">
    <property type="protein sequence ID" value="KAK0507113.1"/>
    <property type="molecule type" value="Genomic_DNA"/>
</dbReference>
<gene>
    <name evidence="1" type="ORF">JMJ35_010571</name>
</gene>
<dbReference type="AlphaFoldDB" id="A0AA39QSW4"/>
<evidence type="ECO:0000313" key="2">
    <source>
        <dbReference type="Proteomes" id="UP001166286"/>
    </source>
</evidence>
<keyword evidence="2" id="KW-1185">Reference proteome</keyword>